<dbReference type="InterPro" id="IPR001451">
    <property type="entry name" value="Hexapep"/>
</dbReference>
<dbReference type="Pfam" id="PF25087">
    <property type="entry name" value="GMPPB_C"/>
    <property type="match status" value="1"/>
</dbReference>
<dbReference type="GO" id="GO:0019134">
    <property type="term" value="F:glucosamine-1-phosphate N-acetyltransferase activity"/>
    <property type="evidence" value="ECO:0007669"/>
    <property type="project" value="UniProtKB-EC"/>
</dbReference>
<dbReference type="InterPro" id="IPR029044">
    <property type="entry name" value="Nucleotide-diphossugar_trans"/>
</dbReference>
<dbReference type="AlphaFoldDB" id="A0A1G2DZH9"/>
<dbReference type="Proteomes" id="UP000176662">
    <property type="component" value="Unassembled WGS sequence"/>
</dbReference>
<dbReference type="PANTHER" id="PTHR43584:SF8">
    <property type="entry name" value="N-ACETYLMURAMATE ALPHA-1-PHOSPHATE URIDYLYLTRANSFERASE"/>
    <property type="match status" value="1"/>
</dbReference>
<dbReference type="InterPro" id="IPR056729">
    <property type="entry name" value="GMPPB_C"/>
</dbReference>
<sequence>MSKFEGLKAKAVLVGQKTKTPEFFGIARLDGDKITEIVEKPKSSEAPSDIKIVGVYLLSKDFFQTYEKIEQGMYSFETALSTYIKTNDVRLVVLQEKEEDVPFLKYPWHLFIIEKYLFNKLLKPKIERSAQIAKNVVIEGKVYIGENVRIFENTTIKGPCYIGANSIIGTNSLIRDYSNLENNVLVGAFVEVVRSIFQQGVNTHSGYFGDSIFGAGCLVGAGTITANVRVDRGEIIVKPGITTGLKSLGAIVGKNTKIGISCSLMPGVLIGSDCLIGPNSVVFENIEDKTAFYTEFKGIKK</sequence>
<organism evidence="13 14">
    <name type="scientific">Candidatus Nealsonbacteria bacterium RBG_13_38_11</name>
    <dbReference type="NCBI Taxonomy" id="1801662"/>
    <lineage>
        <taxon>Bacteria</taxon>
        <taxon>Candidatus Nealsoniibacteriota</taxon>
    </lineage>
</organism>
<name>A0A1G2DZH9_9BACT</name>
<keyword evidence="5" id="KW-0808">Transferase</keyword>
<comment type="catalytic activity">
    <reaction evidence="10">
        <text>N-acetyl-alpha-D-glucosamine 1-phosphate + UTP + H(+) = UDP-N-acetyl-alpha-D-glucosamine + diphosphate</text>
        <dbReference type="Rhea" id="RHEA:13509"/>
        <dbReference type="ChEBI" id="CHEBI:15378"/>
        <dbReference type="ChEBI" id="CHEBI:33019"/>
        <dbReference type="ChEBI" id="CHEBI:46398"/>
        <dbReference type="ChEBI" id="CHEBI:57705"/>
        <dbReference type="ChEBI" id="CHEBI:57776"/>
        <dbReference type="EC" id="2.7.7.23"/>
    </reaction>
</comment>
<comment type="similarity">
    <text evidence="4">In the N-terminal section; belongs to the N-acetylglucosamine-1-phosphate uridyltransferase family.</text>
</comment>
<protein>
    <submittedName>
        <fullName evidence="13">Uncharacterized protein</fullName>
    </submittedName>
</protein>
<dbReference type="EMBL" id="MHLX01000021">
    <property type="protein sequence ID" value="OGZ18945.1"/>
    <property type="molecule type" value="Genomic_DNA"/>
</dbReference>
<feature type="domain" description="Nucleotidyl transferase" evidence="11">
    <location>
        <begin position="8"/>
        <end position="98"/>
    </location>
</feature>
<dbReference type="PANTHER" id="PTHR43584">
    <property type="entry name" value="NUCLEOTIDYL TRANSFERASE"/>
    <property type="match status" value="1"/>
</dbReference>
<dbReference type="InterPro" id="IPR011004">
    <property type="entry name" value="Trimer_LpxA-like_sf"/>
</dbReference>
<dbReference type="SUPFAM" id="SSF53448">
    <property type="entry name" value="Nucleotide-diphospho-sugar transferases"/>
    <property type="match status" value="1"/>
</dbReference>
<dbReference type="Pfam" id="PF00132">
    <property type="entry name" value="Hexapep"/>
    <property type="match status" value="1"/>
</dbReference>
<keyword evidence="7" id="KW-0511">Multifunctional enzyme</keyword>
<evidence type="ECO:0000313" key="14">
    <source>
        <dbReference type="Proteomes" id="UP000176662"/>
    </source>
</evidence>
<dbReference type="SUPFAM" id="SSF51161">
    <property type="entry name" value="Trimeric LpxA-like enzymes"/>
    <property type="match status" value="1"/>
</dbReference>
<evidence type="ECO:0000256" key="2">
    <source>
        <dbReference type="ARBA" id="ARBA00005208"/>
    </source>
</evidence>
<comment type="caution">
    <text evidence="13">The sequence shown here is derived from an EMBL/GenBank/DDBJ whole genome shotgun (WGS) entry which is preliminary data.</text>
</comment>
<evidence type="ECO:0000256" key="3">
    <source>
        <dbReference type="ARBA" id="ARBA00007707"/>
    </source>
</evidence>
<reference evidence="13 14" key="1">
    <citation type="journal article" date="2016" name="Nat. Commun.">
        <title>Thousands of microbial genomes shed light on interconnected biogeochemical processes in an aquifer system.</title>
        <authorList>
            <person name="Anantharaman K."/>
            <person name="Brown C.T."/>
            <person name="Hug L.A."/>
            <person name="Sharon I."/>
            <person name="Castelle C.J."/>
            <person name="Probst A.J."/>
            <person name="Thomas B.C."/>
            <person name="Singh A."/>
            <person name="Wilkins M.J."/>
            <person name="Karaoz U."/>
            <person name="Brodie E.L."/>
            <person name="Williams K.H."/>
            <person name="Hubbard S.S."/>
            <person name="Banfield J.F."/>
        </authorList>
    </citation>
    <scope>NUCLEOTIDE SEQUENCE [LARGE SCALE GENOMIC DNA]</scope>
</reference>
<comment type="catalytic activity">
    <reaction evidence="9">
        <text>alpha-D-glucosamine 1-phosphate + acetyl-CoA = N-acetyl-alpha-D-glucosamine 1-phosphate + CoA + H(+)</text>
        <dbReference type="Rhea" id="RHEA:13725"/>
        <dbReference type="ChEBI" id="CHEBI:15378"/>
        <dbReference type="ChEBI" id="CHEBI:57287"/>
        <dbReference type="ChEBI" id="CHEBI:57288"/>
        <dbReference type="ChEBI" id="CHEBI:57776"/>
        <dbReference type="ChEBI" id="CHEBI:58516"/>
        <dbReference type="EC" id="2.3.1.157"/>
    </reaction>
</comment>
<evidence type="ECO:0000256" key="1">
    <source>
        <dbReference type="ARBA" id="ARBA00005166"/>
    </source>
</evidence>
<comment type="pathway">
    <text evidence="2">Nucleotide-sugar biosynthesis; UDP-N-acetyl-alpha-D-glucosamine biosynthesis; UDP-N-acetyl-alpha-D-glucosamine from N-acetyl-alpha-D-glucosamine 1-phosphate: step 1/1.</text>
</comment>
<feature type="domain" description="Mannose-1-phosphate guanyltransferase C-terminal" evidence="12">
    <location>
        <begin position="125"/>
        <end position="198"/>
    </location>
</feature>
<proteinExistence type="inferred from homology"/>
<dbReference type="GO" id="GO:0003977">
    <property type="term" value="F:UDP-N-acetylglucosamine diphosphorylase activity"/>
    <property type="evidence" value="ECO:0007669"/>
    <property type="project" value="UniProtKB-EC"/>
</dbReference>
<evidence type="ECO:0000259" key="12">
    <source>
        <dbReference type="Pfam" id="PF25087"/>
    </source>
</evidence>
<evidence type="ECO:0000256" key="10">
    <source>
        <dbReference type="ARBA" id="ARBA00048493"/>
    </source>
</evidence>
<dbReference type="Gene3D" id="3.90.550.10">
    <property type="entry name" value="Spore Coat Polysaccharide Biosynthesis Protein SpsA, Chain A"/>
    <property type="match status" value="1"/>
</dbReference>
<keyword evidence="8" id="KW-0012">Acyltransferase</keyword>
<evidence type="ECO:0000313" key="13">
    <source>
        <dbReference type="EMBL" id="OGZ18945.1"/>
    </source>
</evidence>
<evidence type="ECO:0000256" key="6">
    <source>
        <dbReference type="ARBA" id="ARBA00022695"/>
    </source>
</evidence>
<comment type="similarity">
    <text evidence="3">In the C-terminal section; belongs to the transferase hexapeptide repeat family.</text>
</comment>
<dbReference type="Pfam" id="PF00483">
    <property type="entry name" value="NTP_transferase"/>
    <property type="match status" value="1"/>
</dbReference>
<dbReference type="InterPro" id="IPR005835">
    <property type="entry name" value="NTP_transferase_dom"/>
</dbReference>
<evidence type="ECO:0000256" key="4">
    <source>
        <dbReference type="ARBA" id="ARBA00007947"/>
    </source>
</evidence>
<evidence type="ECO:0000256" key="8">
    <source>
        <dbReference type="ARBA" id="ARBA00023315"/>
    </source>
</evidence>
<evidence type="ECO:0000256" key="9">
    <source>
        <dbReference type="ARBA" id="ARBA00048247"/>
    </source>
</evidence>
<evidence type="ECO:0000256" key="7">
    <source>
        <dbReference type="ARBA" id="ARBA00023268"/>
    </source>
</evidence>
<keyword evidence="6" id="KW-0548">Nucleotidyltransferase</keyword>
<gene>
    <name evidence="13" type="ORF">A2Z68_01560</name>
</gene>
<accession>A0A1G2DZH9</accession>
<dbReference type="InterPro" id="IPR050065">
    <property type="entry name" value="GlmU-like"/>
</dbReference>
<evidence type="ECO:0000256" key="5">
    <source>
        <dbReference type="ARBA" id="ARBA00022679"/>
    </source>
</evidence>
<dbReference type="Gene3D" id="2.160.10.10">
    <property type="entry name" value="Hexapeptide repeat proteins"/>
    <property type="match status" value="1"/>
</dbReference>
<evidence type="ECO:0000259" key="11">
    <source>
        <dbReference type="Pfam" id="PF00483"/>
    </source>
</evidence>
<comment type="pathway">
    <text evidence="1">Nucleotide-sugar biosynthesis; UDP-N-acetyl-alpha-D-glucosamine biosynthesis; N-acetyl-alpha-D-glucosamine 1-phosphate from alpha-D-glucosamine 6-phosphate (route II): step 2/2.</text>
</comment>